<accession>A0A8H4RYJ6</accession>
<evidence type="ECO:0000313" key="3">
    <source>
        <dbReference type="EMBL" id="KAF4636847.1"/>
    </source>
</evidence>
<keyword evidence="2" id="KW-1133">Transmembrane helix</keyword>
<protein>
    <submittedName>
        <fullName evidence="3">Uncharacterized protein</fullName>
    </submittedName>
</protein>
<dbReference type="AlphaFoldDB" id="A0A8H4RYJ6"/>
<dbReference type="EMBL" id="JAAMPI010000047">
    <property type="protein sequence ID" value="KAF4636847.1"/>
    <property type="molecule type" value="Genomic_DNA"/>
</dbReference>
<comment type="caution">
    <text evidence="3">The sequence shown here is derived from an EMBL/GenBank/DDBJ whole genome shotgun (WGS) entry which is preliminary data.</text>
</comment>
<evidence type="ECO:0000313" key="4">
    <source>
        <dbReference type="Proteomes" id="UP000566819"/>
    </source>
</evidence>
<proteinExistence type="predicted"/>
<name>A0A8H4RYJ6_9HELO</name>
<reference evidence="3 4" key="1">
    <citation type="submission" date="2020-03" db="EMBL/GenBank/DDBJ databases">
        <title>Draft Genome Sequence of Cudoniella acicularis.</title>
        <authorList>
            <person name="Buettner E."/>
            <person name="Kellner H."/>
        </authorList>
    </citation>
    <scope>NUCLEOTIDE SEQUENCE [LARGE SCALE GENOMIC DNA]</scope>
    <source>
        <strain evidence="3 4">DSM 108380</strain>
    </source>
</reference>
<feature type="region of interest" description="Disordered" evidence="1">
    <location>
        <begin position="1"/>
        <end position="46"/>
    </location>
</feature>
<evidence type="ECO:0000256" key="1">
    <source>
        <dbReference type="SAM" id="MobiDB-lite"/>
    </source>
</evidence>
<feature type="compositionally biased region" description="Basic and acidic residues" evidence="1">
    <location>
        <begin position="31"/>
        <end position="40"/>
    </location>
</feature>
<feature type="compositionally biased region" description="Polar residues" evidence="1">
    <location>
        <begin position="1"/>
        <end position="12"/>
    </location>
</feature>
<sequence length="141" mass="15781">MSTSRRSISQMSKGAFDKRSNNRVRVAMSTRNDKNDDRDTGTIPNRPLASICSMGANLKQIMAIKNATPASMVRLPIFVITSLSISLVTSLGITSARILDMDKFKIDVVARGFSSLRRQPSHSLRLRCHYHRSRSRTRVGM</sequence>
<feature type="transmembrane region" description="Helical" evidence="2">
    <location>
        <begin position="75"/>
        <end position="96"/>
    </location>
</feature>
<keyword evidence="4" id="KW-1185">Reference proteome</keyword>
<gene>
    <name evidence="3" type="ORF">G7Y89_g1237</name>
</gene>
<evidence type="ECO:0000256" key="2">
    <source>
        <dbReference type="SAM" id="Phobius"/>
    </source>
</evidence>
<keyword evidence="2" id="KW-0812">Transmembrane</keyword>
<organism evidence="3 4">
    <name type="scientific">Cudoniella acicularis</name>
    <dbReference type="NCBI Taxonomy" id="354080"/>
    <lineage>
        <taxon>Eukaryota</taxon>
        <taxon>Fungi</taxon>
        <taxon>Dikarya</taxon>
        <taxon>Ascomycota</taxon>
        <taxon>Pezizomycotina</taxon>
        <taxon>Leotiomycetes</taxon>
        <taxon>Helotiales</taxon>
        <taxon>Tricladiaceae</taxon>
        <taxon>Cudoniella</taxon>
    </lineage>
</organism>
<keyword evidence="2" id="KW-0472">Membrane</keyword>
<dbReference type="Proteomes" id="UP000566819">
    <property type="component" value="Unassembled WGS sequence"/>
</dbReference>